<evidence type="ECO:0000256" key="3">
    <source>
        <dbReference type="ARBA" id="ARBA00022679"/>
    </source>
</evidence>
<keyword evidence="4" id="KW-0949">S-adenosyl-L-methionine</keyword>
<keyword evidence="3" id="KW-0808">Transferase</keyword>
<comment type="similarity">
    <text evidence="1 4">Belongs to the UPF0677 family.</text>
</comment>
<dbReference type="GO" id="GO:0032259">
    <property type="term" value="P:methylation"/>
    <property type="evidence" value="ECO:0007669"/>
    <property type="project" value="UniProtKB-KW"/>
</dbReference>
<dbReference type="EC" id="2.1.1.-" evidence="4"/>
<dbReference type="OrthoDB" id="7063113at2"/>
<comment type="caution">
    <text evidence="6">The sequence shown here is derived from an EMBL/GenBank/DDBJ whole genome shotgun (WGS) entry which is preliminary data.</text>
</comment>
<keyword evidence="2 4" id="KW-0489">Methyltransferase</keyword>
<keyword evidence="5" id="KW-0472">Membrane</keyword>
<dbReference type="SUPFAM" id="SSF53335">
    <property type="entry name" value="S-adenosyl-L-methionine-dependent methyltransferases"/>
    <property type="match status" value="1"/>
</dbReference>
<feature type="transmembrane region" description="Helical" evidence="5">
    <location>
        <begin position="15"/>
        <end position="38"/>
    </location>
</feature>
<reference evidence="6 7" key="1">
    <citation type="submission" date="2018-01" db="EMBL/GenBank/DDBJ databases">
        <title>Halomonas endophytica sp. nov., isolated from storage liquid in the stems of Populus euphratica.</title>
        <authorList>
            <person name="Chen C."/>
        </authorList>
    </citation>
    <scope>NUCLEOTIDE SEQUENCE [LARGE SCALE GENOMIC DNA]</scope>
    <source>
        <strain evidence="6 7">MC28</strain>
    </source>
</reference>
<evidence type="ECO:0000256" key="1">
    <source>
        <dbReference type="ARBA" id="ARBA00008138"/>
    </source>
</evidence>
<keyword evidence="5" id="KW-1133">Transmembrane helix</keyword>
<organism evidence="6 7">
    <name type="scientific">Billgrantia endophytica</name>
    <dbReference type="NCBI Taxonomy" id="2033802"/>
    <lineage>
        <taxon>Bacteria</taxon>
        <taxon>Pseudomonadati</taxon>
        <taxon>Pseudomonadota</taxon>
        <taxon>Gammaproteobacteria</taxon>
        <taxon>Oceanospirillales</taxon>
        <taxon>Halomonadaceae</taxon>
        <taxon>Billgrantia</taxon>
    </lineage>
</organism>
<accession>A0A2N7U5W5</accession>
<feature type="transmembrane region" description="Helical" evidence="5">
    <location>
        <begin position="75"/>
        <end position="94"/>
    </location>
</feature>
<dbReference type="PANTHER" id="PTHR43619:SF2">
    <property type="entry name" value="S-ADENOSYL-L-METHIONINE-DEPENDENT METHYLTRANSFERASES SUPERFAMILY PROTEIN"/>
    <property type="match status" value="1"/>
</dbReference>
<gene>
    <name evidence="6" type="ORF">C1H69_08590</name>
</gene>
<evidence type="ECO:0000256" key="2">
    <source>
        <dbReference type="ARBA" id="ARBA00022603"/>
    </source>
</evidence>
<dbReference type="Proteomes" id="UP000235803">
    <property type="component" value="Unassembled WGS sequence"/>
</dbReference>
<comment type="function">
    <text evidence="4">Exhibits S-adenosyl-L-methionine-dependent methyltransferase activity.</text>
</comment>
<dbReference type="InterPro" id="IPR029063">
    <property type="entry name" value="SAM-dependent_MTases_sf"/>
</dbReference>
<protein>
    <recommendedName>
        <fullName evidence="4">S-adenosyl-L-methionine-dependent methyltransferase</fullName>
        <ecNumber evidence="4">2.1.1.-</ecNumber>
    </recommendedName>
</protein>
<keyword evidence="7" id="KW-1185">Reference proteome</keyword>
<keyword evidence="5" id="KW-0812">Transmembrane</keyword>
<dbReference type="Gene3D" id="3.40.50.150">
    <property type="entry name" value="Vaccinia Virus protein VP39"/>
    <property type="match status" value="1"/>
</dbReference>
<dbReference type="PANTHER" id="PTHR43619">
    <property type="entry name" value="S-ADENOSYL-L-METHIONINE-DEPENDENT METHYLTRANSFERASE YKTD-RELATED"/>
    <property type="match status" value="1"/>
</dbReference>
<sequence>MTDPEQEIVSRRGPLAAIIFYIVCILLFPAMVIGYVFWVGKLYAKRTSGVSGTAQGPLSARWFQHRLGVRYDEPAHRLLMVLPGISPFAVWLLFGPLQLAHRLSGYVPPAFRYPFEGDVTFSNQVSARQTFYDGVVEQYLADIPQFVILGAGFDTRAYRLPKQWSVRSFEVDTPETLAIKQEAMEVAEIDSAGVTFVAADFEKEDWFNRLVEAGFDADKPSLFLWEGVTPYLDRAAVEDTLRKIAGCARGSVIAFDYFTTEVLESQSLHLRVVRASLQAGGEPLKFGIDSTPPTSDHLAELLQSCGLTLREQHILGKETAGKRALGGYAIAVV</sequence>
<dbReference type="InterPro" id="IPR011610">
    <property type="entry name" value="SAM_mthyl_Trfase_ML2640-like"/>
</dbReference>
<proteinExistence type="inferred from homology"/>
<dbReference type="NCBIfam" id="TIGR00027">
    <property type="entry name" value="mthyl_TIGR00027"/>
    <property type="match status" value="1"/>
</dbReference>
<evidence type="ECO:0000313" key="6">
    <source>
        <dbReference type="EMBL" id="PMR75825.1"/>
    </source>
</evidence>
<dbReference type="RefSeq" id="WP_102652995.1">
    <property type="nucleotide sequence ID" value="NZ_PNRF01000016.1"/>
</dbReference>
<evidence type="ECO:0000313" key="7">
    <source>
        <dbReference type="Proteomes" id="UP000235803"/>
    </source>
</evidence>
<dbReference type="Pfam" id="PF04072">
    <property type="entry name" value="LCM"/>
    <property type="match status" value="1"/>
</dbReference>
<dbReference type="EMBL" id="PNRF01000016">
    <property type="protein sequence ID" value="PMR75825.1"/>
    <property type="molecule type" value="Genomic_DNA"/>
</dbReference>
<evidence type="ECO:0000256" key="5">
    <source>
        <dbReference type="SAM" id="Phobius"/>
    </source>
</evidence>
<dbReference type="GO" id="GO:0008168">
    <property type="term" value="F:methyltransferase activity"/>
    <property type="evidence" value="ECO:0007669"/>
    <property type="project" value="UniProtKB-UniRule"/>
</dbReference>
<evidence type="ECO:0000256" key="4">
    <source>
        <dbReference type="RuleBase" id="RU362030"/>
    </source>
</evidence>
<name>A0A2N7U5W5_9GAMM</name>
<dbReference type="InterPro" id="IPR007213">
    <property type="entry name" value="Ppm1/Ppm2/Tcmp"/>
</dbReference>
<dbReference type="AlphaFoldDB" id="A0A2N7U5W5"/>